<protein>
    <submittedName>
        <fullName evidence="4">Uncharacterized protein</fullName>
    </submittedName>
</protein>
<dbReference type="PANTHER" id="PTHR34982">
    <property type="entry name" value="YOP PROTEINS TRANSLOCATION PROTEIN L"/>
    <property type="match status" value="1"/>
</dbReference>
<gene>
    <name evidence="4" type="ORF">F1188_08830</name>
</gene>
<dbReference type="Proteomes" id="UP000324065">
    <property type="component" value="Unassembled WGS sequence"/>
</dbReference>
<proteinExistence type="predicted"/>
<evidence type="ECO:0000313" key="4">
    <source>
        <dbReference type="EMBL" id="KAA5605720.1"/>
    </source>
</evidence>
<dbReference type="GO" id="GO:0005829">
    <property type="term" value="C:cytosol"/>
    <property type="evidence" value="ECO:0007669"/>
    <property type="project" value="TreeGrafter"/>
</dbReference>
<reference evidence="4 5" key="1">
    <citation type="submission" date="2019-09" db="EMBL/GenBank/DDBJ databases">
        <title>Genome sequence of Roseospira marina, one of the more divergent members of the non-sulfur purple photosynthetic bacterial family, the Rhodospirillaceae.</title>
        <authorList>
            <person name="Meyer T."/>
            <person name="Kyndt J."/>
        </authorList>
    </citation>
    <scope>NUCLEOTIDE SEQUENCE [LARGE SCALE GENOMIC DNA]</scope>
    <source>
        <strain evidence="4 5">DSM 15113</strain>
    </source>
</reference>
<feature type="compositionally biased region" description="Low complexity" evidence="3">
    <location>
        <begin position="31"/>
        <end position="42"/>
    </location>
</feature>
<dbReference type="RefSeq" id="WP_150062050.1">
    <property type="nucleotide sequence ID" value="NZ_JACHII010000004.1"/>
</dbReference>
<evidence type="ECO:0000256" key="3">
    <source>
        <dbReference type="SAM" id="MobiDB-lite"/>
    </source>
</evidence>
<feature type="compositionally biased region" description="Pro residues" evidence="3">
    <location>
        <begin position="331"/>
        <end position="340"/>
    </location>
</feature>
<comment type="caution">
    <text evidence="4">The sequence shown here is derived from an EMBL/GenBank/DDBJ whole genome shotgun (WGS) entry which is preliminary data.</text>
</comment>
<name>A0A5M6IBQ4_9PROT</name>
<dbReference type="InterPro" id="IPR051472">
    <property type="entry name" value="T3SS_Stator/FliH"/>
</dbReference>
<feature type="compositionally biased region" description="Basic and acidic residues" evidence="3">
    <location>
        <begin position="7"/>
        <end position="18"/>
    </location>
</feature>
<dbReference type="AlphaFoldDB" id="A0A5M6IBQ4"/>
<evidence type="ECO:0000256" key="2">
    <source>
        <dbReference type="ARBA" id="ARBA00022927"/>
    </source>
</evidence>
<dbReference type="GO" id="GO:0015031">
    <property type="term" value="P:protein transport"/>
    <property type="evidence" value="ECO:0007669"/>
    <property type="project" value="UniProtKB-KW"/>
</dbReference>
<evidence type="ECO:0000313" key="5">
    <source>
        <dbReference type="Proteomes" id="UP000324065"/>
    </source>
</evidence>
<dbReference type="EMBL" id="VWPJ01000007">
    <property type="protein sequence ID" value="KAA5605720.1"/>
    <property type="molecule type" value="Genomic_DNA"/>
</dbReference>
<feature type="compositionally biased region" description="Acidic residues" evidence="3">
    <location>
        <begin position="297"/>
        <end position="312"/>
    </location>
</feature>
<keyword evidence="1" id="KW-0813">Transport</keyword>
<evidence type="ECO:0000256" key="1">
    <source>
        <dbReference type="ARBA" id="ARBA00022448"/>
    </source>
</evidence>
<feature type="region of interest" description="Disordered" evidence="3">
    <location>
        <begin position="1"/>
        <end position="81"/>
    </location>
</feature>
<sequence length="340" mass="36103">MASVHKFLFDRSFDEPRIGQRRRGGSDTPPAEDATGASAADEAATDGDAGGEANGYVGLDRRRHAREEPPTPPPEMFSQEQLEAAREEGYIKGHTAALEEAAKADGHVTANAVKRVAEAIDRMDAADRDHALDLEKMAIRLALTVARQILPATGEQAATTEIERLVARVLPDLLDQPRLVVRVHGAIAEVVRGAVRDLQASSGYEGRVVVRPDNALGRQDCRLEWGEGGTERDTDRLWADIEAAVARHLDEPVPPAAPRPSQDDDRDAPNDDAPGWNAPDDDAQNGATPDDTIADGVTDDAVPESEPDDGFDTDSPHAPASEARRGAGPGTSPPAAPTAG</sequence>
<feature type="region of interest" description="Disordered" evidence="3">
    <location>
        <begin position="246"/>
        <end position="340"/>
    </location>
</feature>
<dbReference type="PANTHER" id="PTHR34982:SF1">
    <property type="entry name" value="FLAGELLAR ASSEMBLY PROTEIN FLIH"/>
    <property type="match status" value="1"/>
</dbReference>
<dbReference type="OrthoDB" id="7304298at2"/>
<accession>A0A5M6IBQ4</accession>
<keyword evidence="2" id="KW-0653">Protein transport</keyword>
<keyword evidence="5" id="KW-1185">Reference proteome</keyword>
<organism evidence="4 5">
    <name type="scientific">Roseospira marina</name>
    <dbReference type="NCBI Taxonomy" id="140057"/>
    <lineage>
        <taxon>Bacteria</taxon>
        <taxon>Pseudomonadati</taxon>
        <taxon>Pseudomonadota</taxon>
        <taxon>Alphaproteobacteria</taxon>
        <taxon>Rhodospirillales</taxon>
        <taxon>Rhodospirillaceae</taxon>
        <taxon>Roseospira</taxon>
    </lineage>
</organism>